<comment type="caution">
    <text evidence="1">The sequence shown here is derived from an EMBL/GenBank/DDBJ whole genome shotgun (WGS) entry which is preliminary data.</text>
</comment>
<gene>
    <name evidence="1" type="ORF">LCGC14_0274200</name>
</gene>
<organism evidence="1">
    <name type="scientific">marine sediment metagenome</name>
    <dbReference type="NCBI Taxonomy" id="412755"/>
    <lineage>
        <taxon>unclassified sequences</taxon>
        <taxon>metagenomes</taxon>
        <taxon>ecological metagenomes</taxon>
    </lineage>
</organism>
<sequence length="97" mass="10656">MSALTDATAHEARSIPLVGCSVCDLKPGDCTRPTQCRKKQCDVLGCVQPKDPEYTRGAIVGEWTWCRTHGQLYRNQTAHHRAAAKLLDGAERHGVVL</sequence>
<proteinExistence type="predicted"/>
<protein>
    <submittedName>
        <fullName evidence="1">Uncharacterized protein</fullName>
    </submittedName>
</protein>
<dbReference type="AlphaFoldDB" id="A0A0F9X3D1"/>
<reference evidence="1" key="1">
    <citation type="journal article" date="2015" name="Nature">
        <title>Complex archaea that bridge the gap between prokaryotes and eukaryotes.</title>
        <authorList>
            <person name="Spang A."/>
            <person name="Saw J.H."/>
            <person name="Jorgensen S.L."/>
            <person name="Zaremba-Niedzwiedzka K."/>
            <person name="Martijn J."/>
            <person name="Lind A.E."/>
            <person name="van Eijk R."/>
            <person name="Schleper C."/>
            <person name="Guy L."/>
            <person name="Ettema T.J."/>
        </authorList>
    </citation>
    <scope>NUCLEOTIDE SEQUENCE</scope>
</reference>
<name>A0A0F9X3D1_9ZZZZ</name>
<evidence type="ECO:0000313" key="1">
    <source>
        <dbReference type="EMBL" id="KKN86008.1"/>
    </source>
</evidence>
<accession>A0A0F9X3D1</accession>
<dbReference type="EMBL" id="LAZR01000153">
    <property type="protein sequence ID" value="KKN86008.1"/>
    <property type="molecule type" value="Genomic_DNA"/>
</dbReference>